<dbReference type="SMART" id="SM00422">
    <property type="entry name" value="HTH_MERR"/>
    <property type="match status" value="1"/>
</dbReference>
<dbReference type="AlphaFoldDB" id="A0A7Y9QWK0"/>
<feature type="domain" description="B12-binding" evidence="2">
    <location>
        <begin position="191"/>
        <end position="314"/>
    </location>
</feature>
<keyword evidence="4" id="KW-1185">Reference proteome</keyword>
<dbReference type="Gene3D" id="3.40.50.280">
    <property type="entry name" value="Cobalamin-binding domain"/>
    <property type="match status" value="1"/>
</dbReference>
<proteinExistence type="predicted"/>
<dbReference type="InterPro" id="IPR009061">
    <property type="entry name" value="DNA-bd_dom_put_sf"/>
</dbReference>
<dbReference type="InterPro" id="IPR003759">
    <property type="entry name" value="Cbl-bd_cap"/>
</dbReference>
<dbReference type="InterPro" id="IPR036724">
    <property type="entry name" value="Cobalamin-bd_sf"/>
</dbReference>
<dbReference type="PROSITE" id="PS50937">
    <property type="entry name" value="HTH_MERR_2"/>
    <property type="match status" value="1"/>
</dbReference>
<evidence type="ECO:0000259" key="1">
    <source>
        <dbReference type="PROSITE" id="PS50937"/>
    </source>
</evidence>
<dbReference type="GO" id="GO:0003677">
    <property type="term" value="F:DNA binding"/>
    <property type="evidence" value="ECO:0007669"/>
    <property type="project" value="UniProtKB-KW"/>
</dbReference>
<dbReference type="Pfam" id="PF02607">
    <property type="entry name" value="B12-binding_2"/>
    <property type="match status" value="1"/>
</dbReference>
<dbReference type="SUPFAM" id="SSF52242">
    <property type="entry name" value="Cobalamin (vitamin B12)-binding domain"/>
    <property type="match status" value="1"/>
</dbReference>
<evidence type="ECO:0000259" key="2">
    <source>
        <dbReference type="PROSITE" id="PS51332"/>
    </source>
</evidence>
<keyword evidence="3" id="KW-0238">DNA-binding</keyword>
<evidence type="ECO:0000313" key="3">
    <source>
        <dbReference type="EMBL" id="NYG32782.1"/>
    </source>
</evidence>
<evidence type="ECO:0000313" key="4">
    <source>
        <dbReference type="Proteomes" id="UP000518288"/>
    </source>
</evidence>
<dbReference type="InterPro" id="IPR006158">
    <property type="entry name" value="Cobalamin-bd"/>
</dbReference>
<protein>
    <submittedName>
        <fullName evidence="3">DNA-binding transcriptional MerR regulator/methylmalonyl-CoA mutase cobalamin-binding subunit</fullName>
    </submittedName>
</protein>
<dbReference type="Gene3D" id="1.10.1240.10">
    <property type="entry name" value="Methionine synthase domain"/>
    <property type="match status" value="1"/>
</dbReference>
<dbReference type="CDD" id="cd01104">
    <property type="entry name" value="HTH_MlrA-CarA"/>
    <property type="match status" value="1"/>
</dbReference>
<dbReference type="RefSeq" id="WP_179633629.1">
    <property type="nucleotide sequence ID" value="NZ_JACCFH010000001.1"/>
</dbReference>
<dbReference type="GO" id="GO:0006355">
    <property type="term" value="P:regulation of DNA-templated transcription"/>
    <property type="evidence" value="ECO:0007669"/>
    <property type="project" value="InterPro"/>
</dbReference>
<gene>
    <name evidence="3" type="ORF">BDD16_001768</name>
</gene>
<dbReference type="EMBL" id="JACCFH010000001">
    <property type="protein sequence ID" value="NYG32782.1"/>
    <property type="molecule type" value="Genomic_DNA"/>
</dbReference>
<dbReference type="Gene3D" id="1.10.1660.10">
    <property type="match status" value="1"/>
</dbReference>
<dbReference type="GO" id="GO:0046872">
    <property type="term" value="F:metal ion binding"/>
    <property type="evidence" value="ECO:0007669"/>
    <property type="project" value="InterPro"/>
</dbReference>
<comment type="caution">
    <text evidence="3">The sequence shown here is derived from an EMBL/GenBank/DDBJ whole genome shotgun (WGS) entry which is preliminary data.</text>
</comment>
<dbReference type="SUPFAM" id="SSF46955">
    <property type="entry name" value="Putative DNA-binding domain"/>
    <property type="match status" value="1"/>
</dbReference>
<dbReference type="Proteomes" id="UP000518288">
    <property type="component" value="Unassembled WGS sequence"/>
</dbReference>
<dbReference type="Pfam" id="PF13411">
    <property type="entry name" value="MerR_1"/>
    <property type="match status" value="1"/>
</dbReference>
<dbReference type="InterPro" id="IPR036594">
    <property type="entry name" value="Meth_synthase_dom"/>
</dbReference>
<reference evidence="3 4" key="1">
    <citation type="submission" date="2020-07" db="EMBL/GenBank/DDBJ databases">
        <title>Genomic Encyclopedia of Archaeal and Bacterial Type Strains, Phase II (KMG-II): from individual species to whole genera.</title>
        <authorList>
            <person name="Goeker M."/>
        </authorList>
    </citation>
    <scope>NUCLEOTIDE SEQUENCE [LARGE SCALE GENOMIC DNA]</scope>
    <source>
        <strain evidence="3 4">DSM 21226</strain>
    </source>
</reference>
<dbReference type="PROSITE" id="PS51332">
    <property type="entry name" value="B12_BINDING"/>
    <property type="match status" value="1"/>
</dbReference>
<organism evidence="3 4">
    <name type="scientific">Sphaerotilus montanus</name>
    <dbReference type="NCBI Taxonomy" id="522889"/>
    <lineage>
        <taxon>Bacteria</taxon>
        <taxon>Pseudomonadati</taxon>
        <taxon>Pseudomonadota</taxon>
        <taxon>Betaproteobacteria</taxon>
        <taxon>Burkholderiales</taxon>
        <taxon>Sphaerotilaceae</taxon>
        <taxon>Sphaerotilus</taxon>
    </lineage>
</organism>
<accession>A0A7Y9QWK0</accession>
<name>A0A7Y9QWK0_9BURK</name>
<feature type="domain" description="HTH merR-type" evidence="1">
    <location>
        <begin position="11"/>
        <end position="88"/>
    </location>
</feature>
<dbReference type="GO" id="GO:0031419">
    <property type="term" value="F:cobalamin binding"/>
    <property type="evidence" value="ECO:0007669"/>
    <property type="project" value="InterPro"/>
</dbReference>
<sequence length="314" mass="34237">MNDRAPAALHMLTIAAVERDTRIGKDTLRVWERRYGFPAPLRDSNGERLYPLDQVEQLRHIKRLLDAGWRPGRVVGLPLQDLQAIGDLGRGSSATALPRDDMALSAEPQALYTLLRAHDVPGLRRALMQSLLRRGLGHFVGEVVTPLLVEIGQAWSRGQLAIFEEHLCSETIETVLRSAIASAPEALADGAPRVLLTTFPDEQHGLALLMAEALFTVEGCACMNLGRQTPVQDMVLAAHAHRAQVVVLSFSSLSPVGSSLDHLADLRAQLPDPVEIWAGTPQAAMLRRGVAGVTLLDNLAQIHTEVARWRAAAR</sequence>
<dbReference type="InterPro" id="IPR000551">
    <property type="entry name" value="MerR-type_HTH_dom"/>
</dbReference>